<feature type="region of interest" description="Disordered" evidence="1">
    <location>
        <begin position="71"/>
        <end position="95"/>
    </location>
</feature>
<protein>
    <submittedName>
        <fullName evidence="4">Ubiquitin-like</fullName>
    </submittedName>
</protein>
<proteinExistence type="predicted"/>
<dbReference type="Gene3D" id="6.20.50.150">
    <property type="match status" value="1"/>
</dbReference>
<name>A0A6P3VDZ2_OCTDE</name>
<dbReference type="PANTHER" id="PTHR10666">
    <property type="entry name" value="UBIQUITIN"/>
    <property type="match status" value="1"/>
</dbReference>
<evidence type="ECO:0000259" key="2">
    <source>
        <dbReference type="PROSITE" id="PS50053"/>
    </source>
</evidence>
<dbReference type="InterPro" id="IPR029071">
    <property type="entry name" value="Ubiquitin-like_domsf"/>
</dbReference>
<dbReference type="AlphaFoldDB" id="A0A6P3VDZ2"/>
<dbReference type="InterPro" id="IPR019956">
    <property type="entry name" value="Ubiquitin_dom"/>
</dbReference>
<dbReference type="InParanoid" id="A0A6P3VDZ2"/>
<dbReference type="InterPro" id="IPR038582">
    <property type="entry name" value="Ribosomal_eS31_euk-type_sf"/>
</dbReference>
<dbReference type="PROSITE" id="PS50053">
    <property type="entry name" value="UBIQUITIN_2"/>
    <property type="match status" value="1"/>
</dbReference>
<dbReference type="GeneID" id="101565849"/>
<feature type="compositionally biased region" description="Basic residues" evidence="1">
    <location>
        <begin position="74"/>
        <end position="95"/>
    </location>
</feature>
<evidence type="ECO:0000256" key="1">
    <source>
        <dbReference type="SAM" id="MobiDB-lite"/>
    </source>
</evidence>
<dbReference type="RefSeq" id="XP_012372805.1">
    <property type="nucleotide sequence ID" value="XM_012517351.1"/>
</dbReference>
<dbReference type="SUPFAM" id="SSF54236">
    <property type="entry name" value="Ubiquitin-like"/>
    <property type="match status" value="1"/>
</dbReference>
<evidence type="ECO:0000313" key="3">
    <source>
        <dbReference type="Proteomes" id="UP000515203"/>
    </source>
</evidence>
<dbReference type="PRINTS" id="PR00348">
    <property type="entry name" value="UBIQUITIN"/>
</dbReference>
<dbReference type="Pfam" id="PF00240">
    <property type="entry name" value="ubiquitin"/>
    <property type="match status" value="1"/>
</dbReference>
<reference evidence="4" key="1">
    <citation type="submission" date="2025-08" db="UniProtKB">
        <authorList>
            <consortium name="RefSeq"/>
        </authorList>
    </citation>
    <scope>IDENTIFICATION</scope>
</reference>
<accession>A0A6P3VDZ2</accession>
<evidence type="ECO:0000313" key="4">
    <source>
        <dbReference type="RefSeq" id="XP_012372805.1"/>
    </source>
</evidence>
<organism evidence="3 4">
    <name type="scientific">Octodon degus</name>
    <name type="common">Degu</name>
    <name type="synonym">Sciurus degus</name>
    <dbReference type="NCBI Taxonomy" id="10160"/>
    <lineage>
        <taxon>Eukaryota</taxon>
        <taxon>Metazoa</taxon>
        <taxon>Chordata</taxon>
        <taxon>Craniata</taxon>
        <taxon>Vertebrata</taxon>
        <taxon>Euteleostomi</taxon>
        <taxon>Mammalia</taxon>
        <taxon>Eutheria</taxon>
        <taxon>Euarchontoglires</taxon>
        <taxon>Glires</taxon>
        <taxon>Rodentia</taxon>
        <taxon>Hystricomorpha</taxon>
        <taxon>Octodontidae</taxon>
        <taxon>Octodon</taxon>
    </lineage>
</organism>
<dbReference type="InterPro" id="IPR000626">
    <property type="entry name" value="Ubiquitin-like_dom"/>
</dbReference>
<sequence>MQIFIKILPSKTIMLEVEPLDTMENVKIKIRHKEGIPPDQHRLIFAGKQLQDRRTFSVYNTEKESTLQLVLRHGGAKKRNKKSCTTPKKNKRKRKKVELAVLKYYKWVK</sequence>
<dbReference type="OrthoDB" id="428577at2759"/>
<dbReference type="Proteomes" id="UP000515203">
    <property type="component" value="Unplaced"/>
</dbReference>
<dbReference type="SMART" id="SM00213">
    <property type="entry name" value="UBQ"/>
    <property type="match status" value="1"/>
</dbReference>
<keyword evidence="3" id="KW-1185">Reference proteome</keyword>
<dbReference type="FunFam" id="3.10.20.90:FF:000160">
    <property type="entry name" value="Polyubiquitin-C"/>
    <property type="match status" value="1"/>
</dbReference>
<gene>
    <name evidence="4" type="primary">LOC101565849</name>
</gene>
<dbReference type="InterPro" id="IPR050158">
    <property type="entry name" value="Ubiquitin_ubiquitin-like"/>
</dbReference>
<dbReference type="Gene3D" id="3.10.20.90">
    <property type="entry name" value="Phosphatidylinositol 3-kinase Catalytic Subunit, Chain A, domain 1"/>
    <property type="match status" value="1"/>
</dbReference>
<feature type="domain" description="Ubiquitin-like" evidence="2">
    <location>
        <begin position="1"/>
        <end position="76"/>
    </location>
</feature>